<dbReference type="EMBL" id="QOVF01000001">
    <property type="protein sequence ID" value="KAA0696563.1"/>
    <property type="molecule type" value="Genomic_DNA"/>
</dbReference>
<evidence type="ECO:0008006" key="3">
    <source>
        <dbReference type="Google" id="ProtNLM"/>
    </source>
</evidence>
<protein>
    <recommendedName>
        <fullName evidence="3">ABC transporter substrate-binding protein</fullName>
    </recommendedName>
</protein>
<dbReference type="RefSeq" id="WP_149331512.1">
    <property type="nucleotide sequence ID" value="NZ_QOVF01000001.1"/>
</dbReference>
<evidence type="ECO:0000313" key="1">
    <source>
        <dbReference type="EMBL" id="KAA0696563.1"/>
    </source>
</evidence>
<proteinExistence type="predicted"/>
<dbReference type="AlphaFoldDB" id="A0A7V7GWL9"/>
<gene>
    <name evidence="1" type="ORF">DT594_04300</name>
</gene>
<organism evidence="1 2">
    <name type="scientific">Halopseudomonas laoshanensis</name>
    <dbReference type="NCBI Taxonomy" id="2268758"/>
    <lineage>
        <taxon>Bacteria</taxon>
        <taxon>Pseudomonadati</taxon>
        <taxon>Pseudomonadota</taxon>
        <taxon>Gammaproteobacteria</taxon>
        <taxon>Pseudomonadales</taxon>
        <taxon>Pseudomonadaceae</taxon>
        <taxon>Halopseudomonas</taxon>
    </lineage>
</organism>
<dbReference type="PANTHER" id="PTHR35271:SF1">
    <property type="entry name" value="ABC TRANSPORTER, SUBSTRATE-BINDING LIPOPROTEIN"/>
    <property type="match status" value="1"/>
</dbReference>
<dbReference type="PANTHER" id="PTHR35271">
    <property type="entry name" value="ABC TRANSPORTER, SUBSTRATE-BINDING LIPOPROTEIN-RELATED"/>
    <property type="match status" value="1"/>
</dbReference>
<keyword evidence="2" id="KW-1185">Reference proteome</keyword>
<sequence>MSHEQTNHQGTWAMNRLRLLLIVCCMAFCAVARADTLLVVIPEPSSLTEEFVERLREQRRYDDVLVHSLASSGSAPDASRLITMGSRSLQWRLNQKLDTPTIGTYISRSSLSDLGISSPAKSVQILLANPAPSRQLRLAQLLIPRIENIGALFTPQHQAQLAEWEQSATTLGLNLVSMPLNTQAQLGRQMIDLLDRSDVLVALDDPNIYNADNLKTILLSSYTRNKVLIGPSAPFINAGSLSTTYSTPEQMAQSVDDLLDAPWRGGVISYPRYFSVLSNAQVARSLGFPPPDDDALSSQLRQQEVGQ</sequence>
<reference evidence="1 2" key="1">
    <citation type="submission" date="2018-07" db="EMBL/GenBank/DDBJ databases">
        <title>Pseudomonas laoshanensis sp. nov., isolated from soil.</title>
        <authorList>
            <person name="Sun J."/>
            <person name="Yu L."/>
            <person name="Wang M."/>
            <person name="Zhang C."/>
        </authorList>
    </citation>
    <scope>NUCLEOTIDE SEQUENCE [LARGE SCALE GENOMIC DNA]</scope>
    <source>
        <strain evidence="1 2">Y22</strain>
    </source>
</reference>
<comment type="caution">
    <text evidence="1">The sequence shown here is derived from an EMBL/GenBank/DDBJ whole genome shotgun (WGS) entry which is preliminary data.</text>
</comment>
<dbReference type="Gene3D" id="3.40.50.2300">
    <property type="match status" value="1"/>
</dbReference>
<evidence type="ECO:0000313" key="2">
    <source>
        <dbReference type="Proteomes" id="UP000463138"/>
    </source>
</evidence>
<accession>A0A7V7GWL9</accession>
<dbReference type="InterPro" id="IPR007487">
    <property type="entry name" value="ABC_transpt-TYRBP-like"/>
</dbReference>
<dbReference type="OrthoDB" id="9178917at2"/>
<name>A0A7V7GWL9_9GAMM</name>
<dbReference type="Proteomes" id="UP000463138">
    <property type="component" value="Unassembled WGS sequence"/>
</dbReference>